<dbReference type="RefSeq" id="WP_310297563.1">
    <property type="nucleotide sequence ID" value="NZ_BAAAPS010000011.1"/>
</dbReference>
<keyword evidence="2" id="KW-1185">Reference proteome</keyword>
<protein>
    <recommendedName>
        <fullName evidence="3">DUF2336 domain-containing protein</fullName>
    </recommendedName>
</protein>
<comment type="caution">
    <text evidence="1">The sequence shown here is derived from an EMBL/GenBank/DDBJ whole genome shotgun (WGS) entry which is preliminary data.</text>
</comment>
<evidence type="ECO:0008006" key="3">
    <source>
        <dbReference type="Google" id="ProtNLM"/>
    </source>
</evidence>
<dbReference type="Proteomes" id="UP001183648">
    <property type="component" value="Unassembled WGS sequence"/>
</dbReference>
<organism evidence="1 2">
    <name type="scientific">Nocardioides marmoribigeumensis</name>
    <dbReference type="NCBI Taxonomy" id="433649"/>
    <lineage>
        <taxon>Bacteria</taxon>
        <taxon>Bacillati</taxon>
        <taxon>Actinomycetota</taxon>
        <taxon>Actinomycetes</taxon>
        <taxon>Propionibacteriales</taxon>
        <taxon>Nocardioidaceae</taxon>
        <taxon>Nocardioides</taxon>
    </lineage>
</organism>
<sequence>MTATPSRPRAQLLLDAQVRHHLDRLTGDRLEGTVRDLATGLLAASERHRIEDLVDRAVVTDIVARALATVPGSSAVREIVELAADVLHEGPAEPHPLGELVHRERVEVLLDELLALHPVLERALDRLSDGPLVGTVATRFMGRVVGEVVQANKAVAGKVPGLGSLVSLGTSAASRAMGAADKQVEALVGGAVGKGGTFAVRRLNKILVETLRDPTTREALLEVWDLVAQEPVEGLGDYLSREELAGVVTAGHDLVTSAAASEHAGRVGEVVVAAFFDRFGDRTPTQLLDELEISRDDVVDDLVRLAPGVVGELREGGDLERLVRSQLEPFWESDEVAALLG</sequence>
<accession>A0ABU2BTK9</accession>
<name>A0ABU2BTK9_9ACTN</name>
<proteinExistence type="predicted"/>
<dbReference type="EMBL" id="JAVDYG010000001">
    <property type="protein sequence ID" value="MDR7360709.1"/>
    <property type="molecule type" value="Genomic_DNA"/>
</dbReference>
<evidence type="ECO:0000313" key="2">
    <source>
        <dbReference type="Proteomes" id="UP001183648"/>
    </source>
</evidence>
<reference evidence="1 2" key="1">
    <citation type="submission" date="2023-07" db="EMBL/GenBank/DDBJ databases">
        <title>Sequencing the genomes of 1000 actinobacteria strains.</title>
        <authorList>
            <person name="Klenk H.-P."/>
        </authorList>
    </citation>
    <scope>NUCLEOTIDE SEQUENCE [LARGE SCALE GENOMIC DNA]</scope>
    <source>
        <strain evidence="1 2">DSM 19426</strain>
    </source>
</reference>
<evidence type="ECO:0000313" key="1">
    <source>
        <dbReference type="EMBL" id="MDR7360709.1"/>
    </source>
</evidence>
<gene>
    <name evidence="1" type="ORF">J2S63_000262</name>
</gene>